<dbReference type="Pfam" id="PF04717">
    <property type="entry name" value="Phage_base_V"/>
    <property type="match status" value="1"/>
</dbReference>
<dbReference type="EMBL" id="JRPK02000115">
    <property type="protein sequence ID" value="TLD92004.1"/>
    <property type="molecule type" value="Genomic_DNA"/>
</dbReference>
<dbReference type="InterPro" id="IPR054030">
    <property type="entry name" value="Gp5_Vgr_C"/>
</dbReference>
<feature type="region of interest" description="Disordered" evidence="1">
    <location>
        <begin position="67"/>
        <end position="91"/>
    </location>
</feature>
<protein>
    <submittedName>
        <fullName evidence="4">VgrG protein</fullName>
    </submittedName>
</protein>
<evidence type="ECO:0000259" key="2">
    <source>
        <dbReference type="Pfam" id="PF04717"/>
    </source>
</evidence>
<comment type="caution">
    <text evidence="4">The sequence shown here is derived from an EMBL/GenBank/DDBJ whole genome shotgun (WGS) entry which is preliminary data.</text>
</comment>
<accession>A0A4U8SYB3</accession>
<dbReference type="STRING" id="50960.LS81_12985"/>
<evidence type="ECO:0000313" key="4">
    <source>
        <dbReference type="EMBL" id="TLD92004.1"/>
    </source>
</evidence>
<feature type="domain" description="Gp5/Type VI secretion system Vgr C-terminal trimerisation" evidence="3">
    <location>
        <begin position="86"/>
        <end position="191"/>
    </location>
</feature>
<sequence>MASNSSGFYHTPRIGDEVIISFLDNDIDKPFISGSLYNTTNPSLIHNPLDSHKTSLSSRTINLTNIRNSSDSLNQADSSQTEHSNTTNTIEQGYNELTLSNIKDNEEIYIRAQKDYRESINNNFSQTIHNNKDSKVKGSYTESITKYHKQEILGLKDVRVGAEYLTNVALSKDTIVGLSNTLNVGASNKLRVAKDSSEYVGGDKEVEIGNNLCSSVGGDLHQFVKGERQEHIEGSLTQNVVKDIDIATQNYTLLGNEKIVLQSTKAMSFITDENLSLEAHSSNAQIQSDYSIQAGNTLNFNIGETTIAASSDSVIIKAGGVEVVIDSNGLVVKGGEIKSE</sequence>
<evidence type="ECO:0000313" key="5">
    <source>
        <dbReference type="Proteomes" id="UP000029861"/>
    </source>
</evidence>
<organism evidence="4 5">
    <name type="scientific">Helicobacter trogontum</name>
    <dbReference type="NCBI Taxonomy" id="50960"/>
    <lineage>
        <taxon>Bacteria</taxon>
        <taxon>Pseudomonadati</taxon>
        <taxon>Campylobacterota</taxon>
        <taxon>Epsilonproteobacteria</taxon>
        <taxon>Campylobacterales</taxon>
        <taxon>Helicobacteraceae</taxon>
        <taxon>Helicobacter</taxon>
    </lineage>
</organism>
<dbReference type="SUPFAM" id="SSF69349">
    <property type="entry name" value="Phage fibre proteins"/>
    <property type="match status" value="1"/>
</dbReference>
<evidence type="ECO:0000256" key="1">
    <source>
        <dbReference type="SAM" id="MobiDB-lite"/>
    </source>
</evidence>
<evidence type="ECO:0000259" key="3">
    <source>
        <dbReference type="Pfam" id="PF22178"/>
    </source>
</evidence>
<dbReference type="Pfam" id="PF22178">
    <property type="entry name" value="Gp5_trimer_C"/>
    <property type="match status" value="1"/>
</dbReference>
<dbReference type="InterPro" id="IPR037026">
    <property type="entry name" value="Vgr_OB-fold_dom_sf"/>
</dbReference>
<gene>
    <name evidence="4" type="ORF">LS80_011085</name>
</gene>
<dbReference type="SUPFAM" id="SSF69255">
    <property type="entry name" value="gp5 N-terminal domain-like"/>
    <property type="match status" value="1"/>
</dbReference>
<reference evidence="4 5" key="1">
    <citation type="journal article" date="2014" name="Genome Announc.">
        <title>Draft genome sequences of eight enterohepatic helicobacter species isolated from both laboratory and wild rodents.</title>
        <authorList>
            <person name="Sheh A."/>
            <person name="Shen Z."/>
            <person name="Fox J.G."/>
        </authorList>
    </citation>
    <scope>NUCLEOTIDE SEQUENCE [LARGE SCALE GENOMIC DNA]</scope>
    <source>
        <strain evidence="4 5">ATCC 49310</strain>
    </source>
</reference>
<proteinExistence type="predicted"/>
<dbReference type="AlphaFoldDB" id="A0A4U8SYB3"/>
<feature type="domain" description="Gp5/Type VI secretion system Vgr protein OB-fold" evidence="2">
    <location>
        <begin position="1"/>
        <end position="37"/>
    </location>
</feature>
<name>A0A4U8SYB3_9HELI</name>
<dbReference type="InterPro" id="IPR006531">
    <property type="entry name" value="Gp5/Vgr_OB"/>
</dbReference>
<dbReference type="Proteomes" id="UP000029861">
    <property type="component" value="Unassembled WGS sequence"/>
</dbReference>
<dbReference type="Gene3D" id="2.40.50.230">
    <property type="entry name" value="Gp5 N-terminal domain"/>
    <property type="match status" value="1"/>
</dbReference>